<dbReference type="GO" id="GO:0016757">
    <property type="term" value="F:glycosyltransferase activity"/>
    <property type="evidence" value="ECO:0007669"/>
    <property type="project" value="UniProtKB-KW"/>
</dbReference>
<evidence type="ECO:0000256" key="16">
    <source>
        <dbReference type="SAM" id="MobiDB-lite"/>
    </source>
</evidence>
<evidence type="ECO:0000256" key="4">
    <source>
        <dbReference type="ARBA" id="ARBA00022676"/>
    </source>
</evidence>
<keyword evidence="20" id="KW-1185">Reference proteome</keyword>
<dbReference type="CDD" id="cd00063">
    <property type="entry name" value="FN3"/>
    <property type="match status" value="1"/>
</dbReference>
<dbReference type="InterPro" id="IPR001460">
    <property type="entry name" value="PCN-bd_Tpept"/>
</dbReference>
<evidence type="ECO:0000256" key="15">
    <source>
        <dbReference type="ARBA" id="ARBA00049902"/>
    </source>
</evidence>
<dbReference type="PROSITE" id="PS50853">
    <property type="entry name" value="FN3"/>
    <property type="match status" value="1"/>
</dbReference>
<proteinExistence type="predicted"/>
<evidence type="ECO:0000256" key="8">
    <source>
        <dbReference type="ARBA" id="ARBA00022960"/>
    </source>
</evidence>
<dbReference type="InterPro" id="IPR001264">
    <property type="entry name" value="Glyco_trans_51"/>
</dbReference>
<accession>A0ABU1J279</accession>
<comment type="caution">
    <text evidence="19">The sequence shown here is derived from an EMBL/GenBank/DDBJ whole genome shotgun (WGS) entry which is preliminary data.</text>
</comment>
<dbReference type="Proteomes" id="UP001185028">
    <property type="component" value="Unassembled WGS sequence"/>
</dbReference>
<dbReference type="Gene3D" id="2.60.40.10">
    <property type="entry name" value="Immunoglobulins"/>
    <property type="match status" value="1"/>
</dbReference>
<dbReference type="Pfam" id="PF00905">
    <property type="entry name" value="Transpeptidase"/>
    <property type="match status" value="1"/>
</dbReference>
<dbReference type="GO" id="GO:0016746">
    <property type="term" value="F:acyltransferase activity"/>
    <property type="evidence" value="ECO:0007669"/>
    <property type="project" value="UniProtKB-KW"/>
</dbReference>
<comment type="catalytic activity">
    <reaction evidence="15">
        <text>[GlcNAc-(1-&gt;4)-Mur2Ac(oyl-L-Ala-gamma-D-Glu-L-Lys-D-Ala-D-Ala)](n)-di-trans,octa-cis-undecaprenyl diphosphate + beta-D-GlcNAc-(1-&gt;4)-Mur2Ac(oyl-L-Ala-gamma-D-Glu-L-Lys-D-Ala-D-Ala)-di-trans,octa-cis-undecaprenyl diphosphate = [GlcNAc-(1-&gt;4)-Mur2Ac(oyl-L-Ala-gamma-D-Glu-L-Lys-D-Ala-D-Ala)](n+1)-di-trans,octa-cis-undecaprenyl diphosphate + di-trans,octa-cis-undecaprenyl diphosphate + H(+)</text>
        <dbReference type="Rhea" id="RHEA:23708"/>
        <dbReference type="Rhea" id="RHEA-COMP:9602"/>
        <dbReference type="Rhea" id="RHEA-COMP:9603"/>
        <dbReference type="ChEBI" id="CHEBI:15378"/>
        <dbReference type="ChEBI" id="CHEBI:58405"/>
        <dbReference type="ChEBI" id="CHEBI:60033"/>
        <dbReference type="ChEBI" id="CHEBI:78435"/>
        <dbReference type="EC" id="2.4.99.28"/>
    </reaction>
</comment>
<dbReference type="EC" id="2.4.1.129" evidence="19"/>
<evidence type="ECO:0000256" key="7">
    <source>
        <dbReference type="ARBA" id="ARBA00022801"/>
    </source>
</evidence>
<feature type="compositionally biased region" description="Polar residues" evidence="16">
    <location>
        <begin position="775"/>
        <end position="784"/>
    </location>
</feature>
<dbReference type="InterPro" id="IPR003961">
    <property type="entry name" value="FN3_dom"/>
</dbReference>
<protein>
    <submittedName>
        <fullName evidence="19">Penicillin-binding protein 2A</fullName>
        <ecNumber evidence="19">2.3.2.-</ecNumber>
        <ecNumber evidence="19">2.4.1.129</ecNumber>
    </submittedName>
</protein>
<evidence type="ECO:0000256" key="17">
    <source>
        <dbReference type="SAM" id="Phobius"/>
    </source>
</evidence>
<evidence type="ECO:0000256" key="2">
    <source>
        <dbReference type="ARBA" id="ARBA00022645"/>
    </source>
</evidence>
<keyword evidence="9" id="KW-0573">Peptidoglycan synthesis</keyword>
<keyword evidence="11 17" id="KW-0472">Membrane</keyword>
<evidence type="ECO:0000313" key="19">
    <source>
        <dbReference type="EMBL" id="MDR6245605.1"/>
    </source>
</evidence>
<dbReference type="SUPFAM" id="SSF56601">
    <property type="entry name" value="beta-lactamase/transpeptidase-like"/>
    <property type="match status" value="1"/>
</dbReference>
<keyword evidence="7" id="KW-0378">Hydrolase</keyword>
<comment type="catalytic activity">
    <reaction evidence="14">
        <text>Preferential cleavage: (Ac)2-L-Lys-D-Ala-|-D-Ala. Also transpeptidation of peptidyl-alanyl moieties that are N-acyl substituents of D-alanine.</text>
        <dbReference type="EC" id="3.4.16.4"/>
    </reaction>
</comment>
<keyword evidence="5 19" id="KW-0808">Transferase</keyword>
<feature type="region of interest" description="Disordered" evidence="16">
    <location>
        <begin position="775"/>
        <end position="901"/>
    </location>
</feature>
<name>A0ABU1J279_9BACL</name>
<keyword evidence="10 17" id="KW-1133">Transmembrane helix</keyword>
<reference evidence="19 20" key="1">
    <citation type="submission" date="2023-07" db="EMBL/GenBank/DDBJ databases">
        <title>Genomic Encyclopedia of Type Strains, Phase IV (KMG-IV): sequencing the most valuable type-strain genomes for metagenomic binning, comparative biology and taxonomic classification.</title>
        <authorList>
            <person name="Goeker M."/>
        </authorList>
    </citation>
    <scope>NUCLEOTIDE SEQUENCE [LARGE SCALE GENOMIC DNA]</scope>
    <source>
        <strain evidence="19 20">DSM 22170</strain>
    </source>
</reference>
<keyword evidence="12" id="KW-0511">Multifunctional enzyme</keyword>
<feature type="region of interest" description="Disordered" evidence="16">
    <location>
        <begin position="664"/>
        <end position="688"/>
    </location>
</feature>
<feature type="compositionally biased region" description="Gly residues" evidence="16">
    <location>
        <begin position="804"/>
        <end position="838"/>
    </location>
</feature>
<feature type="region of interest" description="Disordered" evidence="16">
    <location>
        <begin position="1"/>
        <end position="48"/>
    </location>
</feature>
<feature type="compositionally biased region" description="Low complexity" evidence="16">
    <location>
        <begin position="679"/>
        <end position="688"/>
    </location>
</feature>
<evidence type="ECO:0000256" key="6">
    <source>
        <dbReference type="ARBA" id="ARBA00022692"/>
    </source>
</evidence>
<keyword evidence="4 19" id="KW-0328">Glycosyltransferase</keyword>
<evidence type="ECO:0000256" key="12">
    <source>
        <dbReference type="ARBA" id="ARBA00023268"/>
    </source>
</evidence>
<evidence type="ECO:0000256" key="10">
    <source>
        <dbReference type="ARBA" id="ARBA00022989"/>
    </source>
</evidence>
<keyword evidence="19" id="KW-0012">Acyltransferase</keyword>
<evidence type="ECO:0000256" key="14">
    <source>
        <dbReference type="ARBA" id="ARBA00034000"/>
    </source>
</evidence>
<keyword evidence="13" id="KW-0961">Cell wall biogenesis/degradation</keyword>
<dbReference type="Gene3D" id="1.10.3810.10">
    <property type="entry name" value="Biosynthetic peptidoglycan transglycosylase-like"/>
    <property type="match status" value="1"/>
</dbReference>
<evidence type="ECO:0000256" key="9">
    <source>
        <dbReference type="ARBA" id="ARBA00022984"/>
    </source>
</evidence>
<dbReference type="PANTHER" id="PTHR32282">
    <property type="entry name" value="BINDING PROTEIN TRANSPEPTIDASE, PUTATIVE-RELATED"/>
    <property type="match status" value="1"/>
</dbReference>
<feature type="domain" description="Fibronectin type-III" evidence="18">
    <location>
        <begin position="684"/>
        <end position="777"/>
    </location>
</feature>
<feature type="compositionally biased region" description="Low complexity" evidence="16">
    <location>
        <begin position="854"/>
        <end position="901"/>
    </location>
</feature>
<dbReference type="InterPro" id="IPR013783">
    <property type="entry name" value="Ig-like_fold"/>
</dbReference>
<dbReference type="RefSeq" id="WP_188777803.1">
    <property type="nucleotide sequence ID" value="NZ_BMMB01000011.1"/>
</dbReference>
<evidence type="ECO:0000313" key="20">
    <source>
        <dbReference type="Proteomes" id="UP001185028"/>
    </source>
</evidence>
<dbReference type="SUPFAM" id="SSF49265">
    <property type="entry name" value="Fibronectin type III"/>
    <property type="match status" value="1"/>
</dbReference>
<keyword evidence="3" id="KW-0645">Protease</keyword>
<evidence type="ECO:0000256" key="11">
    <source>
        <dbReference type="ARBA" id="ARBA00023136"/>
    </source>
</evidence>
<dbReference type="InterPro" id="IPR012338">
    <property type="entry name" value="Beta-lactam/transpept-like"/>
</dbReference>
<evidence type="ECO:0000256" key="3">
    <source>
        <dbReference type="ARBA" id="ARBA00022670"/>
    </source>
</evidence>
<feature type="compositionally biased region" description="Low complexity" evidence="16">
    <location>
        <begin position="14"/>
        <end position="31"/>
    </location>
</feature>
<dbReference type="InterPro" id="IPR036950">
    <property type="entry name" value="PBP_transglycosylase"/>
</dbReference>
<dbReference type="NCBIfam" id="TIGR02074">
    <property type="entry name" value="PBP_1a_fam"/>
    <property type="match status" value="1"/>
</dbReference>
<dbReference type="PANTHER" id="PTHR32282:SF32">
    <property type="entry name" value="PENICILLIN-BINDING PROTEIN 2A"/>
    <property type="match status" value="1"/>
</dbReference>
<evidence type="ECO:0000256" key="13">
    <source>
        <dbReference type="ARBA" id="ARBA00023316"/>
    </source>
</evidence>
<keyword evidence="2" id="KW-0121">Carboxypeptidase</keyword>
<sequence>MPRQQLSRSDRSQPSRPTTTRPARPNRNSTSGSGGGGNGGGNGGKKKKKRITGKKVFWTLFGVTALGIFCALAAYLFIMVSGEKIYEENINKLAVSEPTKVYDRNGTLILQRSVRTGDPVKYEDIPKEVVEAFVATEDRRFFDHQGVDLWSIGRAAVRDVIARSAVEGGSTITQQLAKNVFLNTDKTFFRKATEVSIALAIERKMTKEAIITTYLNRIYFGSGAYGIKEAAETYFGVSDLSKLKLWQIATLAGLPKAPSRYSPLSNPDLSQQRRAVVLQLMQQQGYITAAQEKEAESVVYDYQPPKKESQYDAFIEYAMQEAEDETGLSADDLNRGGYNIYTTMDAKAQKTLEDAFNNDELFEKSSDDVKVQGSMVIVNNDTGGIVALLGGRDYKAGNFSRVTSHRQPGSAFKPIISYAPALQSGNYNSNSMLNNEKQCFGSYCPNNLHGGYSSSISMTAALEDSVNIPAVWLLNQIGIDAGINYAKSVGFNLTADDRNLAIALGGLSKGTNTLEMAQAYRVFADGGTYMPAYAVKSISDSTGAEVYKNDMKSTQVLNKQATDEMTQMLQNVVQNGTGKRAQINRPVAGKTGTTQHGISGLRSSANRDIWFAGYTKEWTAAIWMGYDQPDRNHLLKDGSGRAAAMFAAVMGPALEGYPVQNFDAPDEVAPPPVEETPEEQPQQPPAAVTGLSASFDQNSQAVALSWKAVDGATSYTVYRKESTATEFNAIANGVSGNAATDAAVTPGATYEYYVTAVTADGAQSDASNTARITIEQASPEQTDNPDGVVPPGGEPSTPPTGEENGPGSGNGPGNGPGNGNGNQGNGNGNGGPATGPGSGSTDTGTGTTDGGQTGTDSGAQTDNGGAAPGTTTPGTTPPSSDGTDSTTTSPDGTTTAPPSTP</sequence>
<dbReference type="InterPro" id="IPR050396">
    <property type="entry name" value="Glycosyltr_51/Transpeptidase"/>
</dbReference>
<gene>
    <name evidence="19" type="ORF">JOC58_003518</name>
</gene>
<evidence type="ECO:0000256" key="5">
    <source>
        <dbReference type="ARBA" id="ARBA00022679"/>
    </source>
</evidence>
<dbReference type="EC" id="2.3.2.-" evidence="19"/>
<dbReference type="InterPro" id="IPR036116">
    <property type="entry name" value="FN3_sf"/>
</dbReference>
<keyword evidence="8" id="KW-0133">Cell shape</keyword>
<keyword evidence="6 17" id="KW-0812">Transmembrane</keyword>
<evidence type="ECO:0000256" key="1">
    <source>
        <dbReference type="ARBA" id="ARBA00022475"/>
    </source>
</evidence>
<dbReference type="InterPro" id="IPR023346">
    <property type="entry name" value="Lysozyme-like_dom_sf"/>
</dbReference>
<dbReference type="Pfam" id="PF00912">
    <property type="entry name" value="Transgly"/>
    <property type="match status" value="1"/>
</dbReference>
<evidence type="ECO:0000259" key="18">
    <source>
        <dbReference type="PROSITE" id="PS50853"/>
    </source>
</evidence>
<keyword evidence="1" id="KW-1003">Cell membrane</keyword>
<feature type="transmembrane region" description="Helical" evidence="17">
    <location>
        <begin position="56"/>
        <end position="78"/>
    </location>
</feature>
<dbReference type="Gene3D" id="3.40.710.10">
    <property type="entry name" value="DD-peptidase/beta-lactamase superfamily"/>
    <property type="match status" value="1"/>
</dbReference>
<feature type="compositionally biased region" description="Gly residues" evidence="16">
    <location>
        <begin position="32"/>
        <end position="43"/>
    </location>
</feature>
<organism evidence="19 20">
    <name type="scientific">Paenibacillus hunanensis</name>
    <dbReference type="NCBI Taxonomy" id="539262"/>
    <lineage>
        <taxon>Bacteria</taxon>
        <taxon>Bacillati</taxon>
        <taxon>Bacillota</taxon>
        <taxon>Bacilli</taxon>
        <taxon>Bacillales</taxon>
        <taxon>Paenibacillaceae</taxon>
        <taxon>Paenibacillus</taxon>
    </lineage>
</organism>
<dbReference type="SUPFAM" id="SSF53955">
    <property type="entry name" value="Lysozyme-like"/>
    <property type="match status" value="1"/>
</dbReference>
<dbReference type="EMBL" id="JAVDQH010000016">
    <property type="protein sequence ID" value="MDR6245605.1"/>
    <property type="molecule type" value="Genomic_DNA"/>
</dbReference>